<dbReference type="GO" id="GO:0003677">
    <property type="term" value="F:DNA binding"/>
    <property type="evidence" value="ECO:0007669"/>
    <property type="project" value="UniProtKB-KW"/>
</dbReference>
<dbReference type="AlphaFoldDB" id="A0A2J6QXS8"/>
<dbReference type="InterPro" id="IPR001138">
    <property type="entry name" value="Zn2Cys6_DnaBD"/>
</dbReference>
<feature type="region of interest" description="Disordered" evidence="7">
    <location>
        <begin position="1"/>
        <end position="25"/>
    </location>
</feature>
<accession>A0A2J6QXS8</accession>
<dbReference type="InterPro" id="IPR036864">
    <property type="entry name" value="Zn2-C6_fun-type_DNA-bd_sf"/>
</dbReference>
<dbReference type="Pfam" id="PF11951">
    <property type="entry name" value="Fungal_trans_2"/>
    <property type="match status" value="1"/>
</dbReference>
<name>A0A2J6QXS8_HYAVF</name>
<keyword evidence="10" id="KW-1185">Reference proteome</keyword>
<dbReference type="Gene3D" id="4.10.240.10">
    <property type="entry name" value="Zn(2)-C6 fungal-type DNA-binding domain"/>
    <property type="match status" value="1"/>
</dbReference>
<protein>
    <recommendedName>
        <fullName evidence="8">Zn(2)-C6 fungal-type domain-containing protein</fullName>
    </recommendedName>
</protein>
<feature type="domain" description="Zn(2)-C6 fungal-type" evidence="8">
    <location>
        <begin position="28"/>
        <end position="56"/>
    </location>
</feature>
<dbReference type="PRINTS" id="PR00755">
    <property type="entry name" value="AFLATOXINBRP"/>
</dbReference>
<dbReference type="InterPro" id="IPR052360">
    <property type="entry name" value="Transcr_Regulatory_Proteins"/>
</dbReference>
<dbReference type="CDD" id="cd00067">
    <property type="entry name" value="GAL4"/>
    <property type="match status" value="1"/>
</dbReference>
<evidence type="ECO:0000256" key="4">
    <source>
        <dbReference type="ARBA" id="ARBA00023125"/>
    </source>
</evidence>
<dbReference type="SUPFAM" id="SSF57701">
    <property type="entry name" value="Zn2/Cys6 DNA-binding domain"/>
    <property type="match status" value="1"/>
</dbReference>
<dbReference type="GO" id="GO:0000981">
    <property type="term" value="F:DNA-binding transcription factor activity, RNA polymerase II-specific"/>
    <property type="evidence" value="ECO:0007669"/>
    <property type="project" value="InterPro"/>
</dbReference>
<dbReference type="EMBL" id="KZ613964">
    <property type="protein sequence ID" value="PMD31086.1"/>
    <property type="molecule type" value="Genomic_DNA"/>
</dbReference>
<keyword evidence="2" id="KW-0862">Zinc</keyword>
<dbReference type="SMART" id="SM00066">
    <property type="entry name" value="GAL4"/>
    <property type="match status" value="1"/>
</dbReference>
<keyword evidence="1" id="KW-0479">Metal-binding</keyword>
<dbReference type="PROSITE" id="PS00463">
    <property type="entry name" value="ZN2_CY6_FUNGAL_1"/>
    <property type="match status" value="1"/>
</dbReference>
<evidence type="ECO:0000313" key="10">
    <source>
        <dbReference type="Proteomes" id="UP000235786"/>
    </source>
</evidence>
<evidence type="ECO:0000256" key="5">
    <source>
        <dbReference type="ARBA" id="ARBA00023163"/>
    </source>
</evidence>
<sequence length="572" mass="64564">MPISLEPDSGFGDKTNPRRRTHAKARTGCSTCRTRHVKCGEEKPVCRRCVKAGLCCEGYVRREEQKKPSRQVAKLMPKCTKALTLTNLSTSRFQTQDEYRYFDIFSKHTTYEIFPSNDMGRLRLIFLQASETEASVLHAVIALGALDQTSQTAPPDFPYQPGRNPTSAQHYVHALNHYARAINYAQATGKKDLRTAVLTTLAILSFEAWYGRHDMALQQIKIGTSLMKEWNAQTLSPIKSRYTTPDPDDIRTVLSPVFARLSVQLLSSAGDQLPGSLQLMEDTDEEEINSLPARFNSLEEAGIYQSVIMKRLLKFISKGQSPVPKSAGETARSYPAYVFRSPIPSSILAERDHLTQTVEKWLLAFSTLKKRAKPILLEDRKGAIALELQIRAVYMSVFYKDMVDLCEAQLNTSPPPNEQCMGATKVRKFSFDTTVIMYLWSIGHKCRAPVLRRRAMNLLIDNPRREGLWDSVFAGNIIKYVMNFEEEFLTPTGQIPESARISSSHFTVDAQSHGGELKCIQGNTIRCKSFNTFLFANGWSWEIERGEMNACGRGEGKGCRFHRPGVHRNWGI</sequence>
<evidence type="ECO:0000256" key="2">
    <source>
        <dbReference type="ARBA" id="ARBA00022833"/>
    </source>
</evidence>
<dbReference type="OrthoDB" id="2593732at2759"/>
<evidence type="ECO:0000256" key="6">
    <source>
        <dbReference type="ARBA" id="ARBA00023242"/>
    </source>
</evidence>
<dbReference type="InterPro" id="IPR021858">
    <property type="entry name" value="Fun_TF"/>
</dbReference>
<evidence type="ECO:0000256" key="3">
    <source>
        <dbReference type="ARBA" id="ARBA00023015"/>
    </source>
</evidence>
<keyword evidence="4" id="KW-0238">DNA-binding</keyword>
<dbReference type="Pfam" id="PF00172">
    <property type="entry name" value="Zn_clus"/>
    <property type="match status" value="1"/>
</dbReference>
<proteinExistence type="predicted"/>
<keyword evidence="3" id="KW-0805">Transcription regulation</keyword>
<evidence type="ECO:0000259" key="8">
    <source>
        <dbReference type="PROSITE" id="PS50048"/>
    </source>
</evidence>
<keyword evidence="5" id="KW-0804">Transcription</keyword>
<dbReference type="PANTHER" id="PTHR36206:SF12">
    <property type="entry name" value="ASPERCRYPTIN BIOSYNTHESIS CLUSTER-SPECIFIC TRANSCRIPTION REGULATOR ATNN-RELATED"/>
    <property type="match status" value="1"/>
</dbReference>
<organism evidence="9 10">
    <name type="scientific">Hyaloscypha variabilis (strain UAMH 11265 / GT02V1 / F)</name>
    <name type="common">Meliniomyces variabilis</name>
    <dbReference type="NCBI Taxonomy" id="1149755"/>
    <lineage>
        <taxon>Eukaryota</taxon>
        <taxon>Fungi</taxon>
        <taxon>Dikarya</taxon>
        <taxon>Ascomycota</taxon>
        <taxon>Pezizomycotina</taxon>
        <taxon>Leotiomycetes</taxon>
        <taxon>Helotiales</taxon>
        <taxon>Hyaloscyphaceae</taxon>
        <taxon>Hyaloscypha</taxon>
        <taxon>Hyaloscypha variabilis</taxon>
    </lineage>
</organism>
<evidence type="ECO:0000256" key="1">
    <source>
        <dbReference type="ARBA" id="ARBA00022723"/>
    </source>
</evidence>
<evidence type="ECO:0000256" key="7">
    <source>
        <dbReference type="SAM" id="MobiDB-lite"/>
    </source>
</evidence>
<reference evidence="9 10" key="1">
    <citation type="submission" date="2016-04" db="EMBL/GenBank/DDBJ databases">
        <title>A degradative enzymes factory behind the ericoid mycorrhizal symbiosis.</title>
        <authorList>
            <consortium name="DOE Joint Genome Institute"/>
            <person name="Martino E."/>
            <person name="Morin E."/>
            <person name="Grelet G."/>
            <person name="Kuo A."/>
            <person name="Kohler A."/>
            <person name="Daghino S."/>
            <person name="Barry K."/>
            <person name="Choi C."/>
            <person name="Cichocki N."/>
            <person name="Clum A."/>
            <person name="Copeland A."/>
            <person name="Hainaut M."/>
            <person name="Haridas S."/>
            <person name="Labutti K."/>
            <person name="Lindquist E."/>
            <person name="Lipzen A."/>
            <person name="Khouja H.-R."/>
            <person name="Murat C."/>
            <person name="Ohm R."/>
            <person name="Olson A."/>
            <person name="Spatafora J."/>
            <person name="Veneault-Fourrey C."/>
            <person name="Henrissat B."/>
            <person name="Grigoriev I."/>
            <person name="Martin F."/>
            <person name="Perotto S."/>
        </authorList>
    </citation>
    <scope>NUCLEOTIDE SEQUENCE [LARGE SCALE GENOMIC DNA]</scope>
    <source>
        <strain evidence="9 10">F</strain>
    </source>
</reference>
<evidence type="ECO:0000313" key="9">
    <source>
        <dbReference type="EMBL" id="PMD31086.1"/>
    </source>
</evidence>
<dbReference type="Proteomes" id="UP000235786">
    <property type="component" value="Unassembled WGS sequence"/>
</dbReference>
<dbReference type="PROSITE" id="PS50048">
    <property type="entry name" value="ZN2_CY6_FUNGAL_2"/>
    <property type="match status" value="1"/>
</dbReference>
<keyword evidence="6" id="KW-0539">Nucleus</keyword>
<gene>
    <name evidence="9" type="ORF">L207DRAFT_537507</name>
</gene>
<dbReference type="PANTHER" id="PTHR36206">
    <property type="entry name" value="ASPERCRYPTIN BIOSYNTHESIS CLUSTER-SPECIFIC TRANSCRIPTION REGULATOR ATNN-RELATED"/>
    <property type="match status" value="1"/>
</dbReference>
<dbReference type="GO" id="GO:0008270">
    <property type="term" value="F:zinc ion binding"/>
    <property type="evidence" value="ECO:0007669"/>
    <property type="project" value="InterPro"/>
</dbReference>